<evidence type="ECO:0000313" key="2">
    <source>
        <dbReference type="Proteomes" id="UP000308600"/>
    </source>
</evidence>
<dbReference type="Proteomes" id="UP000308600">
    <property type="component" value="Unassembled WGS sequence"/>
</dbReference>
<accession>A0ACD3B3X2</accession>
<reference evidence="1 2" key="1">
    <citation type="journal article" date="2019" name="Nat. Ecol. Evol.">
        <title>Megaphylogeny resolves global patterns of mushroom evolution.</title>
        <authorList>
            <person name="Varga T."/>
            <person name="Krizsan K."/>
            <person name="Foldi C."/>
            <person name="Dima B."/>
            <person name="Sanchez-Garcia M."/>
            <person name="Sanchez-Ramirez S."/>
            <person name="Szollosi G.J."/>
            <person name="Szarkandi J.G."/>
            <person name="Papp V."/>
            <person name="Albert L."/>
            <person name="Andreopoulos W."/>
            <person name="Angelini C."/>
            <person name="Antonin V."/>
            <person name="Barry K.W."/>
            <person name="Bougher N.L."/>
            <person name="Buchanan P."/>
            <person name="Buyck B."/>
            <person name="Bense V."/>
            <person name="Catcheside P."/>
            <person name="Chovatia M."/>
            <person name="Cooper J."/>
            <person name="Damon W."/>
            <person name="Desjardin D."/>
            <person name="Finy P."/>
            <person name="Geml J."/>
            <person name="Haridas S."/>
            <person name="Hughes K."/>
            <person name="Justo A."/>
            <person name="Karasinski D."/>
            <person name="Kautmanova I."/>
            <person name="Kiss B."/>
            <person name="Kocsube S."/>
            <person name="Kotiranta H."/>
            <person name="LaButti K.M."/>
            <person name="Lechner B.E."/>
            <person name="Liimatainen K."/>
            <person name="Lipzen A."/>
            <person name="Lukacs Z."/>
            <person name="Mihaltcheva S."/>
            <person name="Morgado L.N."/>
            <person name="Niskanen T."/>
            <person name="Noordeloos M.E."/>
            <person name="Ohm R.A."/>
            <person name="Ortiz-Santana B."/>
            <person name="Ovrebo C."/>
            <person name="Racz N."/>
            <person name="Riley R."/>
            <person name="Savchenko A."/>
            <person name="Shiryaev A."/>
            <person name="Soop K."/>
            <person name="Spirin V."/>
            <person name="Szebenyi C."/>
            <person name="Tomsovsky M."/>
            <person name="Tulloss R.E."/>
            <person name="Uehling J."/>
            <person name="Grigoriev I.V."/>
            <person name="Vagvolgyi C."/>
            <person name="Papp T."/>
            <person name="Martin F.M."/>
            <person name="Miettinen O."/>
            <person name="Hibbett D.S."/>
            <person name="Nagy L.G."/>
        </authorList>
    </citation>
    <scope>NUCLEOTIDE SEQUENCE [LARGE SCALE GENOMIC DNA]</scope>
    <source>
        <strain evidence="1 2">NL-1719</strain>
    </source>
</reference>
<name>A0ACD3B3X2_9AGAR</name>
<proteinExistence type="predicted"/>
<feature type="non-terminal residue" evidence="1">
    <location>
        <position position="137"/>
    </location>
</feature>
<sequence length="137" mass="15953">RFYTVELIIALEFLHSEGIIHRDIKTANLFVSQTGHLLLGDFGFAKDFHKKPSLPERVNLALGSPYEASPEIYLNQYYSFGVDFWAATVSMFYMLTGHPPWYDENPRELRRQVLEDDPVYFDEDPVDEVTRDFVESV</sequence>
<evidence type="ECO:0000313" key="1">
    <source>
        <dbReference type="EMBL" id="TFK72329.1"/>
    </source>
</evidence>
<organism evidence="1 2">
    <name type="scientific">Pluteus cervinus</name>
    <dbReference type="NCBI Taxonomy" id="181527"/>
    <lineage>
        <taxon>Eukaryota</taxon>
        <taxon>Fungi</taxon>
        <taxon>Dikarya</taxon>
        <taxon>Basidiomycota</taxon>
        <taxon>Agaricomycotina</taxon>
        <taxon>Agaricomycetes</taxon>
        <taxon>Agaricomycetidae</taxon>
        <taxon>Agaricales</taxon>
        <taxon>Pluteineae</taxon>
        <taxon>Pluteaceae</taxon>
        <taxon>Pluteus</taxon>
    </lineage>
</organism>
<gene>
    <name evidence="1" type="ORF">BDN72DRAFT_727639</name>
</gene>
<protein>
    <submittedName>
        <fullName evidence="1">Kinase-like protein</fullName>
    </submittedName>
</protein>
<keyword evidence="2" id="KW-1185">Reference proteome</keyword>
<dbReference type="EMBL" id="ML208286">
    <property type="protein sequence ID" value="TFK72329.1"/>
    <property type="molecule type" value="Genomic_DNA"/>
</dbReference>
<feature type="non-terminal residue" evidence="1">
    <location>
        <position position="1"/>
    </location>
</feature>